<organism evidence="1 2">
    <name type="scientific">Cichorium intybus</name>
    <name type="common">Chicory</name>
    <dbReference type="NCBI Taxonomy" id="13427"/>
    <lineage>
        <taxon>Eukaryota</taxon>
        <taxon>Viridiplantae</taxon>
        <taxon>Streptophyta</taxon>
        <taxon>Embryophyta</taxon>
        <taxon>Tracheophyta</taxon>
        <taxon>Spermatophyta</taxon>
        <taxon>Magnoliopsida</taxon>
        <taxon>eudicotyledons</taxon>
        <taxon>Gunneridae</taxon>
        <taxon>Pentapetalae</taxon>
        <taxon>asterids</taxon>
        <taxon>campanulids</taxon>
        <taxon>Asterales</taxon>
        <taxon>Asteraceae</taxon>
        <taxon>Cichorioideae</taxon>
        <taxon>Cichorieae</taxon>
        <taxon>Cichoriinae</taxon>
        <taxon>Cichorium</taxon>
    </lineage>
</organism>
<reference evidence="2" key="1">
    <citation type="journal article" date="2022" name="Mol. Ecol. Resour.">
        <title>The genomes of chicory, endive, great burdock and yacon provide insights into Asteraceae palaeo-polyploidization history and plant inulin production.</title>
        <authorList>
            <person name="Fan W."/>
            <person name="Wang S."/>
            <person name="Wang H."/>
            <person name="Wang A."/>
            <person name="Jiang F."/>
            <person name="Liu H."/>
            <person name="Zhao H."/>
            <person name="Xu D."/>
            <person name="Zhang Y."/>
        </authorList>
    </citation>
    <scope>NUCLEOTIDE SEQUENCE [LARGE SCALE GENOMIC DNA]</scope>
    <source>
        <strain evidence="2">cv. Punajuju</strain>
    </source>
</reference>
<dbReference type="EMBL" id="CM042017">
    <property type="protein sequence ID" value="KAI3691054.1"/>
    <property type="molecule type" value="Genomic_DNA"/>
</dbReference>
<evidence type="ECO:0000313" key="2">
    <source>
        <dbReference type="Proteomes" id="UP001055811"/>
    </source>
</evidence>
<keyword evidence="2" id="KW-1185">Reference proteome</keyword>
<proteinExistence type="predicted"/>
<name>A0ACB8Z078_CICIN</name>
<dbReference type="Proteomes" id="UP001055811">
    <property type="component" value="Linkage Group LG09"/>
</dbReference>
<sequence>MAKTFKGKNPKTSVFRNPKYEIKPEAGFTDRRQSSRHEKLWQKRNQINIDLGIDLNKQFGYSHTLTDTKPVPKEGVMLYCDNPLTAEIEINAWQSAIDIAIGLNPSWNTAAKLNYMENALGGIAKLAWNSFKNSTNYQEFSEKFALSNGAGITLADSLRFEICGKTDRETEKLENKRLVLNSLHQMRCCLLNALDEYSRAFSKFYWIIGESGKQEYLDMYFSKLPQPFGDEVKKSYSTSKGDTIGTRIHHVESCLQKLCLDEQLRSQGKQSKAFCKQYLPVKYEFGCSPETHTRRHKKKKKTYSKVNTWFRHKRFRRPKRKSQKPRFFRKKENHSYSKKPTTKVKCFGCQQIGHYANKCPNKPQFKAKVQTISEKFGLILAEDYDSDCFSETQNHRVYDWVKSLKEQTWTKELSEQEILNQARIRVYYSVIDRPVKEKHTSSNTTEETSSDDDDPAILKLKIKIAKLELKLAKSKEDKPEKIQKHKTHVKQTEQQQFVKNPVAEPRKLIAKDFRRINLPTQRYFFDNPEIIENPVSLDSSTEVELHTTDTDTSIDDSSSTEDLSVSSDSDSETETEQSNPVQEIVYEPIEHQVNGISSLRYIDIIPFFPGYLSNKIRCLSDSGCSLMLAHADVFPSHVWQKQKYPKGIAFGNQQHTYIHYMAQSVKFMLGQRFYSFDFWQYDGMSYNIIIGNPLWNLLQNQGFTHKDNIVQTDDNQFTLFEQNRPIINTIQETSEYAHAERGGSITQNSKNFEVQNNNWKNEIENILHDTFSDNPLALYSEEQPQCFIELLPEESLKAKRLYPPIRCIMEDQSLQVLELEQQLIELQIKKTKLLSKSSKVNTSLLPDNTTWAKGNQGNNSNYVTLGTIPRSTRNSNFPSKAVELSQKQQTVSLPVIESIATSSTQVATTDRIPVKNSATPSQTVDGKELSNPFMLVALAKSKKNNRSSKNKPSSSNRKHPLPTEPKQKNKVLNLERASSDPFSFKRQQNKKWKPSAKRPLNPESLMLINSIFQYCPDISLMRTLEKSLYHNTKTTESPDISLQTIPANIECEFQINQLEQTVSNKDFENMVYPTFCFHKNRWTKLFEQIKENKLNEWFSESSSFCINNISDSRSLVSINKPSSCSPDFLWTIMNSGFLNTLVFNNKKWFKECPQIIRNFAEYSLKRERSKWMIISTSPVFQNPEGEHTVRFWTNPKNQPEIFPGTLILVEDPHDFFNKSRPFCPGYTIPNLMEDDQFHLAGVNETNTFLKEIEDNPGFKIHSQEGRVICYQINDNNLPHEDFVQLITDQFKQHSYLITWNEEIKAKDIIAEGKKSKAGGPDHKENISTNKSEDKAGEYNGPAKSRDLEESTSGQEDKAM</sequence>
<evidence type="ECO:0000313" key="1">
    <source>
        <dbReference type="EMBL" id="KAI3691054.1"/>
    </source>
</evidence>
<accession>A0ACB8Z078</accession>
<protein>
    <submittedName>
        <fullName evidence="1">Uncharacterized protein</fullName>
    </submittedName>
</protein>
<reference evidence="1 2" key="2">
    <citation type="journal article" date="2022" name="Mol. Ecol. Resour.">
        <title>The genomes of chicory, endive, great burdock and yacon provide insights into Asteraceae paleo-polyploidization history and plant inulin production.</title>
        <authorList>
            <person name="Fan W."/>
            <person name="Wang S."/>
            <person name="Wang H."/>
            <person name="Wang A."/>
            <person name="Jiang F."/>
            <person name="Liu H."/>
            <person name="Zhao H."/>
            <person name="Xu D."/>
            <person name="Zhang Y."/>
        </authorList>
    </citation>
    <scope>NUCLEOTIDE SEQUENCE [LARGE SCALE GENOMIC DNA]</scope>
    <source>
        <strain evidence="2">cv. Punajuju</strain>
        <tissue evidence="1">Leaves</tissue>
    </source>
</reference>
<comment type="caution">
    <text evidence="1">The sequence shown here is derived from an EMBL/GenBank/DDBJ whole genome shotgun (WGS) entry which is preliminary data.</text>
</comment>
<gene>
    <name evidence="1" type="ORF">L2E82_49268</name>
</gene>